<dbReference type="eggNOG" id="COG1576">
    <property type="taxonomic scope" value="Bacteria"/>
</dbReference>
<protein>
    <recommendedName>
        <fullName evidence="5">Ribosomal RNA large subunit methyltransferase H</fullName>
        <ecNumber evidence="5">2.1.1.177</ecNumber>
    </recommendedName>
    <alternativeName>
        <fullName evidence="5">23S rRNA (pseudouridine1915-N3)-methyltransferase</fullName>
    </alternativeName>
    <alternativeName>
        <fullName evidence="5">23S rRNA m3Psi1915 methyltransferase</fullName>
    </alternativeName>
    <alternativeName>
        <fullName evidence="5">rRNA (pseudouridine-N3-)-methyltransferase RlmH</fullName>
    </alternativeName>
</protein>
<comment type="function">
    <text evidence="5">Specifically methylates the pseudouridine at position 1915 (m3Psi1915) in 23S rRNA.</text>
</comment>
<dbReference type="Proteomes" id="UP000008722">
    <property type="component" value="Chromosome"/>
</dbReference>
<dbReference type="KEGG" id="opr:Ocepr_1749"/>
<dbReference type="SUPFAM" id="SSF75217">
    <property type="entry name" value="alpha/beta knot"/>
    <property type="match status" value="1"/>
</dbReference>
<evidence type="ECO:0000256" key="2">
    <source>
        <dbReference type="ARBA" id="ARBA00022679"/>
    </source>
</evidence>
<feature type="binding site" evidence="5">
    <location>
        <position position="60"/>
    </location>
    <ligand>
        <name>S-adenosyl-L-methionine</name>
        <dbReference type="ChEBI" id="CHEBI:59789"/>
    </ligand>
</feature>
<keyword evidence="5" id="KW-0698">rRNA processing</keyword>
<dbReference type="OrthoDB" id="9806643at2"/>
<dbReference type="PIRSF" id="PIRSF004505">
    <property type="entry name" value="MT_bac"/>
    <property type="match status" value="1"/>
</dbReference>
<dbReference type="HOGENOM" id="CLU_100552_1_0_0"/>
<evidence type="ECO:0000256" key="4">
    <source>
        <dbReference type="ARBA" id="ARBA00038303"/>
    </source>
</evidence>
<keyword evidence="2 5" id="KW-0808">Transferase</keyword>
<feature type="binding site" evidence="5">
    <location>
        <position position="92"/>
    </location>
    <ligand>
        <name>S-adenosyl-L-methionine</name>
        <dbReference type="ChEBI" id="CHEBI:59789"/>
    </ligand>
</feature>
<evidence type="ECO:0000256" key="3">
    <source>
        <dbReference type="ARBA" id="ARBA00022691"/>
    </source>
</evidence>
<proteinExistence type="inferred from homology"/>
<dbReference type="CDD" id="cd18081">
    <property type="entry name" value="RlmH-like"/>
    <property type="match status" value="1"/>
</dbReference>
<keyword evidence="3 5" id="KW-0949">S-adenosyl-L-methionine</keyword>
<keyword evidence="1 5" id="KW-0489">Methyltransferase</keyword>
<feature type="binding site" evidence="5">
    <location>
        <begin position="111"/>
        <end position="116"/>
    </location>
    <ligand>
        <name>S-adenosyl-L-methionine</name>
        <dbReference type="ChEBI" id="CHEBI:59789"/>
    </ligand>
</feature>
<evidence type="ECO:0000256" key="1">
    <source>
        <dbReference type="ARBA" id="ARBA00022603"/>
    </source>
</evidence>
<accession>E4U9N8</accession>
<comment type="subunit">
    <text evidence="5">Homodimer.</text>
</comment>
<dbReference type="InterPro" id="IPR029026">
    <property type="entry name" value="tRNA_m1G_MTases_N"/>
</dbReference>
<dbReference type="Gene3D" id="3.40.1280.10">
    <property type="match status" value="1"/>
</dbReference>
<keyword evidence="5" id="KW-0963">Cytoplasm</keyword>
<evidence type="ECO:0000313" key="6">
    <source>
        <dbReference type="EMBL" id="ADR37202.1"/>
    </source>
</evidence>
<evidence type="ECO:0000313" key="7">
    <source>
        <dbReference type="Proteomes" id="UP000008722"/>
    </source>
</evidence>
<dbReference type="GO" id="GO:0005737">
    <property type="term" value="C:cytoplasm"/>
    <property type="evidence" value="ECO:0007669"/>
    <property type="project" value="UniProtKB-SubCell"/>
</dbReference>
<dbReference type="HAMAP" id="MF_00658">
    <property type="entry name" value="23SrRNA_methyltr_H"/>
    <property type="match status" value="1"/>
</dbReference>
<dbReference type="PANTHER" id="PTHR33603:SF1">
    <property type="entry name" value="RIBOSOMAL RNA LARGE SUBUNIT METHYLTRANSFERASE H"/>
    <property type="match status" value="1"/>
</dbReference>
<dbReference type="PANTHER" id="PTHR33603">
    <property type="entry name" value="METHYLTRANSFERASE"/>
    <property type="match status" value="1"/>
</dbReference>
<organism evidence="6 7">
    <name type="scientific">Oceanithermus profundus (strain DSM 14977 / NBRC 100410 / VKM B-2274 / 506)</name>
    <dbReference type="NCBI Taxonomy" id="670487"/>
    <lineage>
        <taxon>Bacteria</taxon>
        <taxon>Thermotogati</taxon>
        <taxon>Deinococcota</taxon>
        <taxon>Deinococci</taxon>
        <taxon>Thermales</taxon>
        <taxon>Thermaceae</taxon>
        <taxon>Oceanithermus</taxon>
    </lineage>
</organism>
<dbReference type="STRING" id="670487.Ocepr_1749"/>
<dbReference type="EMBL" id="CP002361">
    <property type="protein sequence ID" value="ADR37202.1"/>
    <property type="molecule type" value="Genomic_DNA"/>
</dbReference>
<comment type="subcellular location">
    <subcellularLocation>
        <location evidence="5">Cytoplasm</location>
    </subcellularLocation>
</comment>
<sequence length="144" mass="16371">MRWRIVGVGRPKLAYAREGVRFYLERLAPMARVETVFVRPGRREGAALLEASEGWYRIVLDERGRTLRSRELAERISDWELRGVGKAALIVGGAEGLAPQVRAAADWVWSLSPLTLQHELALLVALEQIYRAYTIKRGSAYHRE</sequence>
<name>E4U9N8_OCEP5</name>
<dbReference type="InterPro" id="IPR003742">
    <property type="entry name" value="RlmH-like"/>
</dbReference>
<dbReference type="InterPro" id="IPR029028">
    <property type="entry name" value="Alpha/beta_knot_MTases"/>
</dbReference>
<evidence type="ECO:0000256" key="5">
    <source>
        <dbReference type="HAMAP-Rule" id="MF_00658"/>
    </source>
</evidence>
<reference evidence="7" key="1">
    <citation type="submission" date="2010-11" db="EMBL/GenBank/DDBJ databases">
        <title>The complete sequence of chromosome of Oceanithermus profundus DSM 14977.</title>
        <authorList>
            <consortium name="US DOE Joint Genome Institute (JGI-PGF)"/>
            <person name="Lucas S."/>
            <person name="Copeland A."/>
            <person name="Lapidus A."/>
            <person name="Bruce D."/>
            <person name="Goodwin L."/>
            <person name="Pitluck S."/>
            <person name="Kyrpides N."/>
            <person name="Mavromatis K."/>
            <person name="Pagani I."/>
            <person name="Ivanova N."/>
            <person name="Zhang X."/>
            <person name="Brettin T."/>
            <person name="Detter J.C."/>
            <person name="Tapia R."/>
            <person name="Han C."/>
            <person name="Land M."/>
            <person name="Hauser L."/>
            <person name="Markowitz V."/>
            <person name="Cheng J.-F."/>
            <person name="Hugenholtz P."/>
            <person name="Woyke T."/>
            <person name="Wu D."/>
            <person name="Tindall B."/>
            <person name="Faehnrich R."/>
            <person name="Brambilla E."/>
            <person name="Klenk H.-P."/>
            <person name="Eisen J.A."/>
        </authorList>
    </citation>
    <scope>NUCLEOTIDE SEQUENCE [LARGE SCALE GENOMIC DNA]</scope>
    <source>
        <strain evidence="7">DSM 14977 / NBRC 100410 / VKM B-2274 / 506</strain>
    </source>
</reference>
<dbReference type="EC" id="2.1.1.177" evidence="5"/>
<dbReference type="RefSeq" id="WP_013458372.1">
    <property type="nucleotide sequence ID" value="NC_014761.1"/>
</dbReference>
<reference evidence="6 7" key="2">
    <citation type="journal article" date="2011" name="Stand. Genomic Sci.">
        <title>Complete genome sequence of Oceanithermus profundus type strain (506).</title>
        <authorList>
            <person name="Pati A."/>
            <person name="Zhang X."/>
            <person name="Lapidus A."/>
            <person name="Nolan M."/>
            <person name="Lucas S."/>
            <person name="Del Rio T.G."/>
            <person name="Tice H."/>
            <person name="Cheng J.F."/>
            <person name="Tapia R."/>
            <person name="Han C."/>
            <person name="Goodwin L."/>
            <person name="Pitluck S."/>
            <person name="Liolios K."/>
            <person name="Pagani I."/>
            <person name="Ivanova N."/>
            <person name="Mavromatis K."/>
            <person name="Chen A."/>
            <person name="Palaniappan K."/>
            <person name="Hauser L."/>
            <person name="Jeffries C.D."/>
            <person name="Brambilla E.M."/>
            <person name="Rohl A."/>
            <person name="Mwirichia R."/>
            <person name="Rohde M."/>
            <person name="Tindall B.J."/>
            <person name="Sikorski J."/>
            <person name="Wirth R."/>
            <person name="Goker M."/>
            <person name="Woyke T."/>
            <person name="Detter J.C."/>
            <person name="Bristow J."/>
            <person name="Eisen J.A."/>
            <person name="Markowitz V."/>
            <person name="Hugenholtz P."/>
            <person name="Kyrpides N.C."/>
            <person name="Klenk H.P."/>
            <person name="Land M."/>
        </authorList>
    </citation>
    <scope>NUCLEOTIDE SEQUENCE [LARGE SCALE GENOMIC DNA]</scope>
    <source>
        <strain evidence="7">DSM 14977 / NBRC 100410 / VKM B-2274 / 506</strain>
    </source>
</reference>
<dbReference type="GO" id="GO:0070038">
    <property type="term" value="F:rRNA (pseudouridine-N3-)-methyltransferase activity"/>
    <property type="evidence" value="ECO:0007669"/>
    <property type="project" value="UniProtKB-UniRule"/>
</dbReference>
<dbReference type="Pfam" id="PF02590">
    <property type="entry name" value="SPOUT_MTase"/>
    <property type="match status" value="1"/>
</dbReference>
<gene>
    <name evidence="5" type="primary">rlmH</name>
    <name evidence="6" type="ordered locus">Ocepr_1749</name>
</gene>
<comment type="catalytic activity">
    <reaction evidence="5">
        <text>pseudouridine(1915) in 23S rRNA + S-adenosyl-L-methionine = N(3)-methylpseudouridine(1915) in 23S rRNA + S-adenosyl-L-homocysteine + H(+)</text>
        <dbReference type="Rhea" id="RHEA:42752"/>
        <dbReference type="Rhea" id="RHEA-COMP:10221"/>
        <dbReference type="Rhea" id="RHEA-COMP:10222"/>
        <dbReference type="ChEBI" id="CHEBI:15378"/>
        <dbReference type="ChEBI" id="CHEBI:57856"/>
        <dbReference type="ChEBI" id="CHEBI:59789"/>
        <dbReference type="ChEBI" id="CHEBI:65314"/>
        <dbReference type="ChEBI" id="CHEBI:74486"/>
        <dbReference type="EC" id="2.1.1.177"/>
    </reaction>
</comment>
<keyword evidence="7" id="KW-1185">Reference proteome</keyword>
<comment type="similarity">
    <text evidence="4 5">Belongs to the RNA methyltransferase RlmH family.</text>
</comment>
<dbReference type="AlphaFoldDB" id="E4U9N8"/>